<evidence type="ECO:0008006" key="2">
    <source>
        <dbReference type="Google" id="ProtNLM"/>
    </source>
</evidence>
<dbReference type="Pfam" id="PF09492">
    <property type="entry name" value="Pec_lyase"/>
    <property type="match status" value="1"/>
</dbReference>
<dbReference type="AlphaFoldDB" id="X0WN50"/>
<feature type="non-terminal residue" evidence="1">
    <location>
        <position position="252"/>
    </location>
</feature>
<dbReference type="EMBL" id="BARS01041421">
    <property type="protein sequence ID" value="GAG32050.1"/>
    <property type="molecule type" value="Genomic_DNA"/>
</dbReference>
<accession>X0WN50</accession>
<sequence>FHGTVSTNGGYLWVYSEDLKERAGEGKATVTQIWVQPPGTPSVGFAYLRAYEATGDAFYLGAAKAVADALVWGQLESGGWDYKIDFDPKHSQRWYYRHDKGKVDPKGRRNTSTFDDNNSQSTLRFIMAVHKTTQEEKYLSAVEYGLAFMLRSQFENGAWPQRYPLASKGYSQWYTFNDNAINDCIAVMLDAYDIYGNEKYLDSAKRGGDFIIASQLPEPQAGWAQQYDHDMNPASARWFEPAAVNGAVTPRN</sequence>
<protein>
    <recommendedName>
        <fullName evidence="2">Pectate lyase</fullName>
    </recommendedName>
</protein>
<evidence type="ECO:0000313" key="1">
    <source>
        <dbReference type="EMBL" id="GAG32050.1"/>
    </source>
</evidence>
<proteinExistence type="predicted"/>
<gene>
    <name evidence="1" type="ORF">S01H1_63000</name>
</gene>
<feature type="non-terminal residue" evidence="1">
    <location>
        <position position="1"/>
    </location>
</feature>
<name>X0WN50_9ZZZZ</name>
<dbReference type="SUPFAM" id="SSF81853">
    <property type="entry name" value="Family 10 polysaccharide lyase"/>
    <property type="match status" value="1"/>
</dbReference>
<reference evidence="1" key="1">
    <citation type="journal article" date="2014" name="Front. Microbiol.">
        <title>High frequency of phylogenetically diverse reductive dehalogenase-homologous genes in deep subseafloor sedimentary metagenomes.</title>
        <authorList>
            <person name="Kawai M."/>
            <person name="Futagami T."/>
            <person name="Toyoda A."/>
            <person name="Takaki Y."/>
            <person name="Nishi S."/>
            <person name="Hori S."/>
            <person name="Arai W."/>
            <person name="Tsubouchi T."/>
            <person name="Morono Y."/>
            <person name="Uchiyama I."/>
            <person name="Ito T."/>
            <person name="Fujiyama A."/>
            <person name="Inagaki F."/>
            <person name="Takami H."/>
        </authorList>
    </citation>
    <scope>NUCLEOTIDE SEQUENCE</scope>
    <source>
        <strain evidence="1">Expedition CK06-06</strain>
    </source>
</reference>
<organism evidence="1">
    <name type="scientific">marine sediment metagenome</name>
    <dbReference type="NCBI Taxonomy" id="412755"/>
    <lineage>
        <taxon>unclassified sequences</taxon>
        <taxon>metagenomes</taxon>
        <taxon>ecological metagenomes</taxon>
    </lineage>
</organism>
<comment type="caution">
    <text evidence="1">The sequence shown here is derived from an EMBL/GenBank/DDBJ whole genome shotgun (WGS) entry which is preliminary data.</text>
</comment>
<dbReference type="InterPro" id="IPR012669">
    <property type="entry name" value="Pectate_lyase"/>
</dbReference>
<dbReference type="Gene3D" id="1.50.10.20">
    <property type="match status" value="1"/>
</dbReference>